<proteinExistence type="predicted"/>
<evidence type="ECO:0000256" key="2">
    <source>
        <dbReference type="SAM" id="MobiDB-lite"/>
    </source>
</evidence>
<feature type="coiled-coil region" evidence="1">
    <location>
        <begin position="384"/>
        <end position="446"/>
    </location>
</feature>
<feature type="coiled-coil region" evidence="1">
    <location>
        <begin position="480"/>
        <end position="521"/>
    </location>
</feature>
<accession>A0AAN7KH99</accession>
<feature type="compositionally biased region" description="Basic and acidic residues" evidence="2">
    <location>
        <begin position="1440"/>
        <end position="1459"/>
    </location>
</feature>
<feature type="compositionally biased region" description="Polar residues" evidence="2">
    <location>
        <begin position="240"/>
        <end position="256"/>
    </location>
</feature>
<feature type="coiled-coil region" evidence="1">
    <location>
        <begin position="799"/>
        <end position="861"/>
    </location>
</feature>
<feature type="region of interest" description="Disordered" evidence="2">
    <location>
        <begin position="1423"/>
        <end position="1464"/>
    </location>
</feature>
<feature type="compositionally biased region" description="Polar residues" evidence="2">
    <location>
        <begin position="1428"/>
        <end position="1439"/>
    </location>
</feature>
<organism evidence="4 5">
    <name type="scientific">Trapa natans</name>
    <name type="common">Water chestnut</name>
    <dbReference type="NCBI Taxonomy" id="22666"/>
    <lineage>
        <taxon>Eukaryota</taxon>
        <taxon>Viridiplantae</taxon>
        <taxon>Streptophyta</taxon>
        <taxon>Embryophyta</taxon>
        <taxon>Tracheophyta</taxon>
        <taxon>Spermatophyta</taxon>
        <taxon>Magnoliopsida</taxon>
        <taxon>eudicotyledons</taxon>
        <taxon>Gunneridae</taxon>
        <taxon>Pentapetalae</taxon>
        <taxon>rosids</taxon>
        <taxon>malvids</taxon>
        <taxon>Myrtales</taxon>
        <taxon>Lythraceae</taxon>
        <taxon>Trapa</taxon>
    </lineage>
</organism>
<name>A0AAN7KH99_TRANT</name>
<dbReference type="PANTHER" id="PTHR47270:SF13">
    <property type="entry name" value="HEAVY CHAIN-LIKE PROTEIN, PUTATIVE-RELATED"/>
    <property type="match status" value="1"/>
</dbReference>
<keyword evidence="5" id="KW-1185">Reference proteome</keyword>
<dbReference type="PANTHER" id="PTHR47270">
    <property type="entry name" value="PROTEIN MLP1-LIKE"/>
    <property type="match status" value="1"/>
</dbReference>
<feature type="compositionally biased region" description="Low complexity" evidence="2">
    <location>
        <begin position="268"/>
        <end position="277"/>
    </location>
</feature>
<feature type="compositionally biased region" description="Polar residues" evidence="2">
    <location>
        <begin position="176"/>
        <end position="195"/>
    </location>
</feature>
<evidence type="ECO:0000259" key="3">
    <source>
        <dbReference type="PROSITE" id="PS51840"/>
    </source>
</evidence>
<dbReference type="Proteomes" id="UP001346149">
    <property type="component" value="Unassembled WGS sequence"/>
</dbReference>
<feature type="coiled-coil region" evidence="1">
    <location>
        <begin position="727"/>
        <end position="761"/>
    </location>
</feature>
<protein>
    <recommendedName>
        <fullName evidence="3">C2 NT-type domain-containing protein</fullName>
    </recommendedName>
</protein>
<feature type="region of interest" description="Disordered" evidence="2">
    <location>
        <begin position="240"/>
        <end position="295"/>
    </location>
</feature>
<sequence>MFKLHKQKSDKLGERFDFRLSNIQALKVPKGWDKLSVSIVSAETGKAVAKSAKVSVWNGGCQWTESFSESVWLPTYDDSKSIEGCILKVVVFMGSSSRSGLLGEATINLATFMSSRASFPLSLALKKCNHGTILQMKVQCLNPRVNTSEESGRDIVSSPEEATIDYDDIENKSDVSENLSRMSSGSASSNYMDTQFRSVESSSRETSFSASGSYNNFDLGEGSFSRGVFSPQRNLHSISTNITARQDSTSSNTSLGYDSPARSDKPSNSKNSRSRNSFQNESHRTSRTFMGSPLRNLSTSKELIETVEATVEEVRAEAGMWERNANRAMMDIENLQKKLSIELEQKEALAIELSASKKECDGLRLEIGELRVSLEEMNLKQSAKNGIDNLQKELEEEIKFLNESNTNLSVQLQKTQESNIELVSVLQEMEDIIEKQRKEIADLVKSEDKQGREGNHNQEMELIEPLNRVAKTIDEESISERNLKLEVKSLRLKVQELERDCQELTDENLQLLFKLKESQNNQVWDACSSTPVKGIPEDQVSGTQIRELEWRVCDLEKELSVKNGECLSLRESCTELELQLQTFRNKVSGTQIRELEWRVCDLEKELSMKNGECSSLRESCTELELQLQTFRNKVSQLDAEVHKSHLETEDWEIRFAELEQQLKDYKPQSQVQEMQDIIEKQRNEIADLLLIKSEYKHEHGERYDQEMKLHEPSNSIEENIDEESSSDRNLVLEIKSLKLKVQELEKDCHELTDENLQLLFKLKESQINTEDEVAMPQKTEPELRVCDLEKELSMKNGECSYLREKCSELEVQLHSLRDEVSQLDAKVHKYRAKTDDWKVRYAELEQQLEDYKSQREIIVVDEDPKSSSGSEASEMMKGTYFVTQNDQHEAVLNKLEDIRRLVEREDSNTKIMVGAEEENAVLTLDEQLSILYVTLESKLKDTRRELLDKTSEIDQIKAESVLNQEEIQVLRDGERELVSLFSKAEEEKSQLLLTNKALKGKSLELELNWSSLEDHLSELEKENVSLSERICGLEAQLRYLTDEREMNRLALQSSESCCLKLQDDVRDLESDLEAQKVDLRGKLIELQKQLLETKEECGYLRIANQKLEATAEGVIEECSLLQKSNARLKAENLELNRNFMVLQAELNESKGAFDQLSVEIEVLLEKFDSVLEETSLKGKAIDAELDALILENKRINPGEREISSSMSGNKLKNELCAAYEAKIRELMDELSVYKQNQDILMAEREKLMSQIESFKLNEAKIKNHIRRVELKFKRSEYERAHLVEDISTLKDQLQKLELLQVEVLSLRRTLEEAKLENERLEASFQVLLGDYEETKLERDSFSEKISAMEITVRELQASGDRKIALEERVLRLEGDLTAREALYVEDAELKNELARLRTVNTQLQRRVQEHERRAVALEEELEQAKGAITNSGAPQPSTLQREEMHKEESPPDLQHRENEDGMGEGPLQKIRLLENELAEALEANNMYKDQLKSFLSGGGACVCPGSLGDEDYRARESILAGKVSSLENELRELQESYLHMSLKYAQGEADRETMMMRLKAL</sequence>
<feature type="coiled-coil region" evidence="1">
    <location>
        <begin position="1279"/>
        <end position="1330"/>
    </location>
</feature>
<feature type="domain" description="C2 NT-type" evidence="3">
    <location>
        <begin position="6"/>
        <end position="142"/>
    </location>
</feature>
<dbReference type="EMBL" id="JAXQNO010000023">
    <property type="protein sequence ID" value="KAK4764969.1"/>
    <property type="molecule type" value="Genomic_DNA"/>
</dbReference>
<dbReference type="PROSITE" id="PS51840">
    <property type="entry name" value="C2_NT"/>
    <property type="match status" value="1"/>
</dbReference>
<keyword evidence="1" id="KW-0175">Coiled coil</keyword>
<feature type="coiled-coil region" evidence="1">
    <location>
        <begin position="613"/>
        <end position="640"/>
    </location>
</feature>
<reference evidence="4 5" key="1">
    <citation type="journal article" date="2023" name="Hortic Res">
        <title>Pangenome of water caltrop reveals structural variations and asymmetric subgenome divergence after allopolyploidization.</title>
        <authorList>
            <person name="Zhang X."/>
            <person name="Chen Y."/>
            <person name="Wang L."/>
            <person name="Yuan Y."/>
            <person name="Fang M."/>
            <person name="Shi L."/>
            <person name="Lu R."/>
            <person name="Comes H.P."/>
            <person name="Ma Y."/>
            <person name="Chen Y."/>
            <person name="Huang G."/>
            <person name="Zhou Y."/>
            <person name="Zheng Z."/>
            <person name="Qiu Y."/>
        </authorList>
    </citation>
    <scope>NUCLEOTIDE SEQUENCE [LARGE SCALE GENOMIC DNA]</scope>
    <source>
        <strain evidence="4">F231</strain>
    </source>
</reference>
<feature type="coiled-coil region" evidence="1">
    <location>
        <begin position="1209"/>
        <end position="1243"/>
    </location>
</feature>
<feature type="coiled-coil region" evidence="1">
    <location>
        <begin position="1516"/>
        <end position="1543"/>
    </location>
</feature>
<evidence type="ECO:0000313" key="4">
    <source>
        <dbReference type="EMBL" id="KAK4764969.1"/>
    </source>
</evidence>
<feature type="coiled-coil region" evidence="1">
    <location>
        <begin position="1058"/>
        <end position="1145"/>
    </location>
</feature>
<dbReference type="InterPro" id="IPR019448">
    <property type="entry name" value="NT-C2"/>
</dbReference>
<feature type="coiled-coil region" evidence="1">
    <location>
        <begin position="671"/>
        <end position="698"/>
    </location>
</feature>
<feature type="coiled-coil region" evidence="1">
    <location>
        <begin position="297"/>
        <end position="352"/>
    </location>
</feature>
<comment type="caution">
    <text evidence="4">The sequence shown here is derived from an EMBL/GenBank/DDBJ whole genome shotgun (WGS) entry which is preliminary data.</text>
</comment>
<dbReference type="Pfam" id="PF10358">
    <property type="entry name" value="NT-C2"/>
    <property type="match status" value="1"/>
</dbReference>
<feature type="region of interest" description="Disordered" evidence="2">
    <location>
        <begin position="148"/>
        <end position="198"/>
    </location>
</feature>
<gene>
    <name evidence="4" type="ORF">SAY86_026059</name>
</gene>
<evidence type="ECO:0000256" key="1">
    <source>
        <dbReference type="SAM" id="Coils"/>
    </source>
</evidence>
<evidence type="ECO:0000313" key="5">
    <source>
        <dbReference type="Proteomes" id="UP001346149"/>
    </source>
</evidence>